<dbReference type="Gene3D" id="3.30.2010.10">
    <property type="entry name" value="Metalloproteases ('zincins'), catalytic domain"/>
    <property type="match status" value="1"/>
</dbReference>
<dbReference type="PANTHER" id="PTHR43221">
    <property type="entry name" value="PROTEASE HTPX"/>
    <property type="match status" value="1"/>
</dbReference>
<keyword evidence="3" id="KW-1003">Cell membrane</keyword>
<evidence type="ECO:0000256" key="6">
    <source>
        <dbReference type="ARBA" id="ARBA00022723"/>
    </source>
</evidence>
<dbReference type="InterPro" id="IPR056388">
    <property type="entry name" value="PH_YxkI"/>
</dbReference>
<name>A0ABT7LB62_9BACI</name>
<feature type="transmembrane region" description="Helical" evidence="12">
    <location>
        <begin position="6"/>
        <end position="25"/>
    </location>
</feature>
<feature type="transmembrane region" description="Helical" evidence="12">
    <location>
        <begin position="58"/>
        <end position="76"/>
    </location>
</feature>
<feature type="transmembrane region" description="Helical" evidence="12">
    <location>
        <begin position="132"/>
        <end position="152"/>
    </location>
</feature>
<evidence type="ECO:0000256" key="4">
    <source>
        <dbReference type="ARBA" id="ARBA00022670"/>
    </source>
</evidence>
<keyword evidence="16" id="KW-1185">Reference proteome</keyword>
<keyword evidence="5 12" id="KW-0812">Transmembrane</keyword>
<dbReference type="Pfam" id="PF23492">
    <property type="entry name" value="bPH_9"/>
    <property type="match status" value="1"/>
</dbReference>
<comment type="caution">
    <text evidence="15">The sequence shown here is derived from an EMBL/GenBank/DDBJ whole genome shotgun (WGS) entry which is preliminary data.</text>
</comment>
<feature type="transmembrane region" description="Helical" evidence="12">
    <location>
        <begin position="301"/>
        <end position="318"/>
    </location>
</feature>
<feature type="transmembrane region" description="Helical" evidence="12">
    <location>
        <begin position="105"/>
        <end position="126"/>
    </location>
</feature>
<feature type="domain" description="Peptidase M48" evidence="13">
    <location>
        <begin position="334"/>
        <end position="547"/>
    </location>
</feature>
<keyword evidence="4" id="KW-0645">Protease</keyword>
<dbReference type="Pfam" id="PF01435">
    <property type="entry name" value="Peptidase_M48"/>
    <property type="match status" value="1"/>
</dbReference>
<evidence type="ECO:0000256" key="3">
    <source>
        <dbReference type="ARBA" id="ARBA00022475"/>
    </source>
</evidence>
<evidence type="ECO:0000256" key="8">
    <source>
        <dbReference type="ARBA" id="ARBA00022833"/>
    </source>
</evidence>
<evidence type="ECO:0000256" key="9">
    <source>
        <dbReference type="ARBA" id="ARBA00022989"/>
    </source>
</evidence>
<dbReference type="CDD" id="cd07329">
    <property type="entry name" value="M56_like"/>
    <property type="match status" value="1"/>
</dbReference>
<reference evidence="15 16" key="1">
    <citation type="submission" date="2023-06" db="EMBL/GenBank/DDBJ databases">
        <title>Aquibacillus rhizosphaerae LR5S19.</title>
        <authorList>
            <person name="Sun J.-Q."/>
        </authorList>
    </citation>
    <scope>NUCLEOTIDE SEQUENCE [LARGE SCALE GENOMIC DNA]</scope>
    <source>
        <strain evidence="15 16">LR5S19</strain>
    </source>
</reference>
<evidence type="ECO:0000256" key="1">
    <source>
        <dbReference type="ARBA" id="ARBA00001947"/>
    </source>
</evidence>
<keyword evidence="11 12" id="KW-0472">Membrane</keyword>
<feature type="transmembrane region" description="Helical" evidence="12">
    <location>
        <begin position="407"/>
        <end position="429"/>
    </location>
</feature>
<keyword evidence="10" id="KW-0482">Metalloprotease</keyword>
<keyword evidence="8" id="KW-0862">Zinc</keyword>
<dbReference type="Proteomes" id="UP001235343">
    <property type="component" value="Unassembled WGS sequence"/>
</dbReference>
<accession>A0ABT7LB62</accession>
<evidence type="ECO:0000259" key="13">
    <source>
        <dbReference type="Pfam" id="PF01435"/>
    </source>
</evidence>
<evidence type="ECO:0000313" key="15">
    <source>
        <dbReference type="EMBL" id="MDL4843108.1"/>
    </source>
</evidence>
<organism evidence="15 16">
    <name type="scientific">Aquibacillus rhizosphaerae</name>
    <dbReference type="NCBI Taxonomy" id="3051431"/>
    <lineage>
        <taxon>Bacteria</taxon>
        <taxon>Bacillati</taxon>
        <taxon>Bacillota</taxon>
        <taxon>Bacilli</taxon>
        <taxon>Bacillales</taxon>
        <taxon>Bacillaceae</taxon>
        <taxon>Aquibacillus</taxon>
    </lineage>
</organism>
<evidence type="ECO:0000256" key="2">
    <source>
        <dbReference type="ARBA" id="ARBA00004651"/>
    </source>
</evidence>
<evidence type="ECO:0000256" key="7">
    <source>
        <dbReference type="ARBA" id="ARBA00022801"/>
    </source>
</evidence>
<protein>
    <submittedName>
        <fullName evidence="15">M56 family metallopeptidase</fullName>
    </submittedName>
</protein>
<evidence type="ECO:0000256" key="10">
    <source>
        <dbReference type="ARBA" id="ARBA00023049"/>
    </source>
</evidence>
<dbReference type="InterPro" id="IPR001915">
    <property type="entry name" value="Peptidase_M48"/>
</dbReference>
<feature type="transmembrane region" description="Helical" evidence="12">
    <location>
        <begin position="435"/>
        <end position="456"/>
    </location>
</feature>
<evidence type="ECO:0000256" key="12">
    <source>
        <dbReference type="SAM" id="Phobius"/>
    </source>
</evidence>
<comment type="subcellular location">
    <subcellularLocation>
        <location evidence="2">Cell membrane</location>
        <topology evidence="2">Multi-pass membrane protein</topology>
    </subcellularLocation>
</comment>
<keyword evidence="7" id="KW-0378">Hydrolase</keyword>
<proteinExistence type="predicted"/>
<feature type="transmembrane region" description="Helical" evidence="12">
    <location>
        <begin position="32"/>
        <end position="52"/>
    </location>
</feature>
<evidence type="ECO:0000256" key="11">
    <source>
        <dbReference type="ARBA" id="ARBA00023136"/>
    </source>
</evidence>
<comment type="cofactor">
    <cofactor evidence="1">
        <name>Zn(2+)</name>
        <dbReference type="ChEBI" id="CHEBI:29105"/>
    </cofactor>
</comment>
<keyword evidence="9 12" id="KW-1133">Transmembrane helix</keyword>
<evidence type="ECO:0000259" key="14">
    <source>
        <dbReference type="Pfam" id="PF23492"/>
    </source>
</evidence>
<evidence type="ECO:0000256" key="5">
    <source>
        <dbReference type="ARBA" id="ARBA00022692"/>
    </source>
</evidence>
<dbReference type="EMBL" id="JASTZU010000063">
    <property type="protein sequence ID" value="MDL4843108.1"/>
    <property type="molecule type" value="Genomic_DNA"/>
</dbReference>
<evidence type="ECO:0000313" key="16">
    <source>
        <dbReference type="Proteomes" id="UP001235343"/>
    </source>
</evidence>
<dbReference type="PANTHER" id="PTHR43221:SF1">
    <property type="entry name" value="PROTEASE HTPX"/>
    <property type="match status" value="1"/>
</dbReference>
<dbReference type="RefSeq" id="WP_285934401.1">
    <property type="nucleotide sequence ID" value="NZ_JASTZU010000063.1"/>
</dbReference>
<feature type="domain" description="YxkI PH" evidence="14">
    <location>
        <begin position="161"/>
        <end position="245"/>
    </location>
</feature>
<keyword evidence="6" id="KW-0479">Metal-binding</keyword>
<dbReference type="InterPro" id="IPR050083">
    <property type="entry name" value="HtpX_protease"/>
</dbReference>
<feature type="transmembrane region" description="Helical" evidence="12">
    <location>
        <begin position="275"/>
        <end position="295"/>
    </location>
</feature>
<sequence>MLPNMVEILIYLSIGVMIHLCGELVSRWIKKLGVTVEVICAFVAVGFVFYMYDFPDGFMYIAFISSGWTAAFSLTYGEAKYRELKQELNQVSVEQIKVTRNISRIFLDVGFAFVVFAGAILFLLYGPEASPLKFIIAYGMLSAVTVMIKRIITYSHVKLYYFEDDQASIFIVSRLDSRKFPIADLQAVTMESAVDILKLHPFFTLFTSNTDFTTSFQRVLKLQFPGETVYLTIKQVEEWKALLEEQIPLENISDEQVTVFPFYHKKNIKRLLGKLYFAMTVKGISAYTGVLLLLYFLKAPVLVMFCFAILFWLFNLYISDRVLKIAMDAKVTNNPDVIKAAQRVFTKAGIPKVTVYETESAQYNGLATGMNIGRSMVTLTTATLKLPIEVIEGILAHEAVHVKKHDVLWGQLCNVAFLSSYLGVMLFIIDQVTDLESILILLFFIIWFVMIMFPVYQSFYSQWMEVRADHLGATYLEGGTEQMAKSLATLATKQDQDLKKTFEYSAVKNEKILKESSLDRSPWLMRLLEFQMMPHPPMYWRVNVLANYHFTWGKGIRRRWFIDRFKESFFIRRKLKAR</sequence>
<gene>
    <name evidence="15" type="ORF">QQS35_21960</name>
</gene>